<evidence type="ECO:0000256" key="1">
    <source>
        <dbReference type="ARBA" id="ARBA00005187"/>
    </source>
</evidence>
<dbReference type="InterPro" id="IPR029055">
    <property type="entry name" value="Ntn_hydrolases_N"/>
</dbReference>
<feature type="domain" description="Asparagine synthetase" evidence="5">
    <location>
        <begin position="224"/>
        <end position="314"/>
    </location>
</feature>
<dbReference type="Proteomes" id="UP001349994">
    <property type="component" value="Unassembled WGS sequence"/>
</dbReference>
<evidence type="ECO:0000259" key="5">
    <source>
        <dbReference type="Pfam" id="PF00733"/>
    </source>
</evidence>
<dbReference type="InterPro" id="IPR017932">
    <property type="entry name" value="GATase_2_dom"/>
</dbReference>
<dbReference type="RefSeq" id="WP_338209647.1">
    <property type="nucleotide sequence ID" value="NZ_JAYMFF010000007.1"/>
</dbReference>
<evidence type="ECO:0000313" key="8">
    <source>
        <dbReference type="Proteomes" id="UP001349994"/>
    </source>
</evidence>
<protein>
    <recommendedName>
        <fullName evidence="2">asparagine synthase (glutamine-hydrolyzing)</fullName>
        <ecNumber evidence="2">6.3.5.4</ecNumber>
    </recommendedName>
</protein>
<dbReference type="Gene3D" id="3.60.20.10">
    <property type="entry name" value="Glutamine Phosphoribosylpyrophosphate, subunit 1, domain 1"/>
    <property type="match status" value="1"/>
</dbReference>
<dbReference type="InterPro" id="IPR051786">
    <property type="entry name" value="ASN_synthetase/amidase"/>
</dbReference>
<sequence>MPGFFISNFGKIELDNFRNNECVTDEWQIDGVFCARNTLNKFLHDKVFAEGKECFIIMEGVLLNKAELLVDYDVETVEELVSSMYLQHGRIFFDGFRGSFSGALYDKAREEWVIFTNHYGDNPVFYYTDNTGCFAFGSQVNYVLSALAKEGVDLTLNMDAVYMMLSYGFMVDESTYAGEIKRLLPGSFAVVNKFGEVKVDSYYRPKEYLQDLSDWSDEEIIQEMDRLFQRAVLRGLSKDVEYGYGHLCDLSGGLDSRMTTWVAHELGFAPILNVAFSQSQYLDQLIAQEIAAYLHNEFIFKSLDDANFIFDAKQIVEMNFGLSLVAGITGAESFMRRLNFNSLGMGHTGQMGDVVVGSFLGSADELDDFRPGGNYSNKRVERIAPPMTRGYVDREQYLLETRGFLGALSSHFVRRNYTEVASPFLDVDFFNFCLSIPIEKRANHKLYKRWILEKHPEAAQFVWEKEGAKITSTKLSRLLKKCMRGAKRMLTKMRGGTPISSMNPFDVWYKSNADIRKWIDEELVRERPTCPSYVRAEIDSYIRDSSTLEKMQALTTLLAIDYYFGDASYGGLGAGMEQPSKEN</sequence>
<evidence type="ECO:0000256" key="2">
    <source>
        <dbReference type="ARBA" id="ARBA00012737"/>
    </source>
</evidence>
<dbReference type="Pfam" id="PF00733">
    <property type="entry name" value="Asn_synthase"/>
    <property type="match status" value="1"/>
</dbReference>
<keyword evidence="8" id="KW-1185">Reference proteome</keyword>
<keyword evidence="3" id="KW-0061">Asparagine biosynthesis</keyword>
<evidence type="ECO:0000259" key="6">
    <source>
        <dbReference type="Pfam" id="PF13537"/>
    </source>
</evidence>
<dbReference type="Gene3D" id="3.40.50.620">
    <property type="entry name" value="HUPs"/>
    <property type="match status" value="1"/>
</dbReference>
<keyword evidence="3" id="KW-0028">Amino-acid biosynthesis</keyword>
<gene>
    <name evidence="7" type="ORF">VIN30_04580</name>
</gene>
<dbReference type="PANTHER" id="PTHR43284">
    <property type="entry name" value="ASPARAGINE SYNTHETASE (GLUTAMINE-HYDROLYZING)"/>
    <property type="match status" value="1"/>
</dbReference>
<dbReference type="SUPFAM" id="SSF52402">
    <property type="entry name" value="Adenine nucleotide alpha hydrolases-like"/>
    <property type="match status" value="1"/>
</dbReference>
<reference evidence="7 8" key="1">
    <citation type="submission" date="2024-01" db="EMBL/GenBank/DDBJ databases">
        <title>novel species in genus Adlercreutzia.</title>
        <authorList>
            <person name="Liu X."/>
        </authorList>
    </citation>
    <scope>NUCLEOTIDE SEQUENCE [LARGE SCALE GENOMIC DNA]</scope>
    <source>
        <strain evidence="7 8">R7</strain>
    </source>
</reference>
<organism evidence="7 8">
    <name type="scientific">Adlercreutzia wanghongyangiae</name>
    <dbReference type="NCBI Taxonomy" id="3111451"/>
    <lineage>
        <taxon>Bacteria</taxon>
        <taxon>Bacillati</taxon>
        <taxon>Actinomycetota</taxon>
        <taxon>Coriobacteriia</taxon>
        <taxon>Eggerthellales</taxon>
        <taxon>Eggerthellaceae</taxon>
        <taxon>Adlercreutzia</taxon>
    </lineage>
</organism>
<proteinExistence type="predicted"/>
<comment type="catalytic activity">
    <reaction evidence="4">
        <text>L-aspartate + L-glutamine + ATP + H2O = L-asparagine + L-glutamate + AMP + diphosphate + H(+)</text>
        <dbReference type="Rhea" id="RHEA:12228"/>
        <dbReference type="ChEBI" id="CHEBI:15377"/>
        <dbReference type="ChEBI" id="CHEBI:15378"/>
        <dbReference type="ChEBI" id="CHEBI:29985"/>
        <dbReference type="ChEBI" id="CHEBI:29991"/>
        <dbReference type="ChEBI" id="CHEBI:30616"/>
        <dbReference type="ChEBI" id="CHEBI:33019"/>
        <dbReference type="ChEBI" id="CHEBI:58048"/>
        <dbReference type="ChEBI" id="CHEBI:58359"/>
        <dbReference type="ChEBI" id="CHEBI:456215"/>
        <dbReference type="EC" id="6.3.5.4"/>
    </reaction>
</comment>
<comment type="caution">
    <text evidence="7">The sequence shown here is derived from an EMBL/GenBank/DDBJ whole genome shotgun (WGS) entry which is preliminary data.</text>
</comment>
<dbReference type="EMBL" id="JAYMFF010000007">
    <property type="protein sequence ID" value="MEC4175718.1"/>
    <property type="molecule type" value="Genomic_DNA"/>
</dbReference>
<dbReference type="Pfam" id="PF13537">
    <property type="entry name" value="GATase_7"/>
    <property type="match status" value="1"/>
</dbReference>
<accession>A0ABU6IGZ2</accession>
<dbReference type="SUPFAM" id="SSF56235">
    <property type="entry name" value="N-terminal nucleophile aminohydrolases (Ntn hydrolases)"/>
    <property type="match status" value="1"/>
</dbReference>
<evidence type="ECO:0000256" key="4">
    <source>
        <dbReference type="ARBA" id="ARBA00048741"/>
    </source>
</evidence>
<evidence type="ECO:0000313" key="7">
    <source>
        <dbReference type="EMBL" id="MEC4175718.1"/>
    </source>
</evidence>
<dbReference type="EC" id="6.3.5.4" evidence="2"/>
<evidence type="ECO:0000256" key="3">
    <source>
        <dbReference type="ARBA" id="ARBA00022888"/>
    </source>
</evidence>
<dbReference type="PANTHER" id="PTHR43284:SF1">
    <property type="entry name" value="ASPARAGINE SYNTHETASE"/>
    <property type="match status" value="1"/>
</dbReference>
<comment type="pathway">
    <text evidence="1">Amino-acid biosynthesis; L-asparagine biosynthesis; L-asparagine from L-aspartate (L-Gln route): step 1/1.</text>
</comment>
<feature type="domain" description="Glutamine amidotransferase type-2" evidence="6">
    <location>
        <begin position="53"/>
        <end position="143"/>
    </location>
</feature>
<name>A0ABU6IGZ2_9ACTN</name>
<dbReference type="InterPro" id="IPR001962">
    <property type="entry name" value="Asn_synthase"/>
</dbReference>
<dbReference type="InterPro" id="IPR014729">
    <property type="entry name" value="Rossmann-like_a/b/a_fold"/>
</dbReference>